<evidence type="ECO:0000259" key="11">
    <source>
        <dbReference type="PROSITE" id="PS50070"/>
    </source>
</evidence>
<dbReference type="Gene3D" id="2.40.20.10">
    <property type="entry name" value="Plasminogen Kringle 4"/>
    <property type="match status" value="1"/>
</dbReference>
<keyword evidence="7" id="KW-1015">Disulfide bond</keyword>
<comment type="caution">
    <text evidence="12">The sequence shown here is derived from an EMBL/GenBank/DDBJ whole genome shotgun (WGS) entry which is preliminary data.</text>
</comment>
<evidence type="ECO:0000256" key="5">
    <source>
        <dbReference type="ARBA" id="ARBA00022989"/>
    </source>
</evidence>
<dbReference type="GO" id="GO:0005886">
    <property type="term" value="C:plasma membrane"/>
    <property type="evidence" value="ECO:0007669"/>
    <property type="project" value="UniProtKB-SubCell"/>
</dbReference>
<evidence type="ECO:0000256" key="4">
    <source>
        <dbReference type="ARBA" id="ARBA00022692"/>
    </source>
</evidence>
<keyword evidence="3" id="KW-0420">Kringle</keyword>
<dbReference type="InterPro" id="IPR013806">
    <property type="entry name" value="Kringle-like"/>
</dbReference>
<evidence type="ECO:0000313" key="12">
    <source>
        <dbReference type="EMBL" id="CAE8636982.1"/>
    </source>
</evidence>
<feature type="transmembrane region" description="Helical" evidence="9">
    <location>
        <begin position="344"/>
        <end position="362"/>
    </location>
</feature>
<evidence type="ECO:0000313" key="13">
    <source>
        <dbReference type="Proteomes" id="UP000654075"/>
    </source>
</evidence>
<evidence type="ECO:0000256" key="1">
    <source>
        <dbReference type="ARBA" id="ARBA00004141"/>
    </source>
</evidence>
<keyword evidence="13" id="KW-1185">Reference proteome</keyword>
<keyword evidence="6 9" id="KW-0472">Membrane</keyword>
<comment type="similarity">
    <text evidence="2 9">Belongs to the CTL (choline transporter-like) family.</text>
</comment>
<dbReference type="EMBL" id="CAJNNV010031590">
    <property type="protein sequence ID" value="CAE8636982.1"/>
    <property type="molecule type" value="Genomic_DNA"/>
</dbReference>
<keyword evidence="8" id="KW-0325">Glycoprotein</keyword>
<protein>
    <recommendedName>
        <fullName evidence="9">Choline transporter-like protein</fullName>
    </recommendedName>
</protein>
<evidence type="ECO:0000256" key="9">
    <source>
        <dbReference type="RuleBase" id="RU368066"/>
    </source>
</evidence>
<proteinExistence type="inferred from homology"/>
<sequence>MSEEKDNKFQAGTANDLSQGPAKNRGCTDPICIFILFAAWGMFVAVTIAGLADGDPYKLYLPRDYSGAYCDAEKNWNGGPNLKGFTKLSYTMNATSTTDTIVKQLVCSTYAQDILTSGKYGTALLAVGDATDKYLCDCCLSPCAKCEGSLIVGGDLTGPGAAQSTMSGKMGDLTGASNPGDLFSPAGANSDKFTNMWLEATKYFNSVCLTDCNSDFESMNVSTDSRQWAYTMAEDNGLKSVWDTLKANGPPAMKDIIKDQFTFKALPTSLCPYPASKCIPMPGVQFSELTQGYCSFEMANDVKNAVGNAAGDAFAILGGESVEKGSTETFGTWCGDFMTSIDSFIVVSICSFVISLIFMVLLRCCVGVCVWLAVFLVFLFLCLGGGASWVKSFQCAGSSIFETSQGAAVATAISASNSASNAYNGNAPADETLTGNGADYTGVQYRTKSGLLCIAWGTTNTSAAKYTVPPYTNLKKNYCRNPYLAGDQYPAATIWCYTNDEEIKWQECTPIGTIRPICKMGYSVPSEQQRKALEIIGYVLWGMAGLYLILVCCLTNRIRLAISVNKVAATFVAHTPRIVLVPIVQALIGVLWVLAWAASVSFLVSQVPDGYTPKGAYETYAEAYGTETVPGKCTDKWPTGGVYKDEDNCLLLNSTSLTYACWKCAPPRYVFDARFAGSFFVFLWNNALNIAIGQCIIAGAVGVWFFTPNEEKGRRPAIKTAIWNVFRYHLGS</sequence>
<reference evidence="12" key="1">
    <citation type="submission" date="2021-02" db="EMBL/GenBank/DDBJ databases">
        <authorList>
            <person name="Dougan E. K."/>
            <person name="Rhodes N."/>
            <person name="Thang M."/>
            <person name="Chan C."/>
        </authorList>
    </citation>
    <scope>NUCLEOTIDE SEQUENCE</scope>
</reference>
<comment type="caution">
    <text evidence="9">Lacks conserved residue(s) required for the propagation of feature annotation.</text>
</comment>
<dbReference type="PANTHER" id="PTHR12385:SF14">
    <property type="entry name" value="CHOLINE TRANSPORTER-LIKE 2"/>
    <property type="match status" value="1"/>
</dbReference>
<feature type="transmembrane region" description="Helical" evidence="9">
    <location>
        <begin position="687"/>
        <end position="706"/>
    </location>
</feature>
<evidence type="ECO:0000256" key="6">
    <source>
        <dbReference type="ARBA" id="ARBA00023136"/>
    </source>
</evidence>
<accession>A0A813HHN0</accession>
<comment type="function">
    <text evidence="9">Choline transporter.</text>
</comment>
<dbReference type="PANTHER" id="PTHR12385">
    <property type="entry name" value="CHOLINE TRANSPORTER-LIKE (SLC FAMILY 44)"/>
    <property type="match status" value="1"/>
</dbReference>
<feature type="non-terminal residue" evidence="12">
    <location>
        <position position="732"/>
    </location>
</feature>
<dbReference type="InterPro" id="IPR007603">
    <property type="entry name" value="Choline_transptr-like"/>
</dbReference>
<dbReference type="OrthoDB" id="420519at2759"/>
<dbReference type="PROSITE" id="PS50070">
    <property type="entry name" value="KRINGLE_2"/>
    <property type="match status" value="1"/>
</dbReference>
<comment type="subcellular location">
    <subcellularLocation>
        <location evidence="9">Cell membrane</location>
        <topology evidence="9">Multi-pass membrane protein</topology>
    </subcellularLocation>
    <subcellularLocation>
        <location evidence="1">Membrane</location>
        <topology evidence="1">Multi-pass membrane protein</topology>
    </subcellularLocation>
</comment>
<dbReference type="InterPro" id="IPR038178">
    <property type="entry name" value="Kringle_sf"/>
</dbReference>
<evidence type="ECO:0000256" key="8">
    <source>
        <dbReference type="ARBA" id="ARBA00023180"/>
    </source>
</evidence>
<evidence type="ECO:0000256" key="3">
    <source>
        <dbReference type="ARBA" id="ARBA00022572"/>
    </source>
</evidence>
<name>A0A813HHN0_POLGL</name>
<dbReference type="GO" id="GO:0022857">
    <property type="term" value="F:transmembrane transporter activity"/>
    <property type="evidence" value="ECO:0007669"/>
    <property type="project" value="UniProtKB-UniRule"/>
</dbReference>
<dbReference type="AlphaFoldDB" id="A0A813HHN0"/>
<gene>
    <name evidence="12" type="ORF">PGLA1383_LOCUS52384</name>
</gene>
<feature type="transmembrane region" description="Helical" evidence="9">
    <location>
        <begin position="369"/>
        <end position="390"/>
    </location>
</feature>
<dbReference type="SMART" id="SM00130">
    <property type="entry name" value="KR"/>
    <property type="match status" value="1"/>
</dbReference>
<keyword evidence="5 9" id="KW-1133">Transmembrane helix</keyword>
<feature type="transmembrane region" description="Helical" evidence="9">
    <location>
        <begin position="535"/>
        <end position="558"/>
    </location>
</feature>
<feature type="domain" description="Kringle" evidence="11">
    <location>
        <begin position="431"/>
        <end position="518"/>
    </location>
</feature>
<dbReference type="Pfam" id="PF00051">
    <property type="entry name" value="Kringle"/>
    <property type="match status" value="1"/>
</dbReference>
<dbReference type="Pfam" id="PF04515">
    <property type="entry name" value="Choline_transpo"/>
    <property type="match status" value="1"/>
</dbReference>
<dbReference type="Proteomes" id="UP000654075">
    <property type="component" value="Unassembled WGS sequence"/>
</dbReference>
<feature type="region of interest" description="Disordered" evidence="10">
    <location>
        <begin position="1"/>
        <end position="21"/>
    </location>
</feature>
<dbReference type="InterPro" id="IPR000001">
    <property type="entry name" value="Kringle"/>
</dbReference>
<feature type="transmembrane region" description="Helical" evidence="9">
    <location>
        <begin position="579"/>
        <end position="604"/>
    </location>
</feature>
<evidence type="ECO:0000256" key="10">
    <source>
        <dbReference type="SAM" id="MobiDB-lite"/>
    </source>
</evidence>
<dbReference type="SUPFAM" id="SSF57440">
    <property type="entry name" value="Kringle-like"/>
    <property type="match status" value="1"/>
</dbReference>
<evidence type="ECO:0000256" key="2">
    <source>
        <dbReference type="ARBA" id="ARBA00007168"/>
    </source>
</evidence>
<keyword evidence="4 9" id="KW-0812">Transmembrane</keyword>
<feature type="transmembrane region" description="Helical" evidence="9">
    <location>
        <begin position="31"/>
        <end position="52"/>
    </location>
</feature>
<organism evidence="12 13">
    <name type="scientific">Polarella glacialis</name>
    <name type="common">Dinoflagellate</name>
    <dbReference type="NCBI Taxonomy" id="89957"/>
    <lineage>
        <taxon>Eukaryota</taxon>
        <taxon>Sar</taxon>
        <taxon>Alveolata</taxon>
        <taxon>Dinophyceae</taxon>
        <taxon>Suessiales</taxon>
        <taxon>Suessiaceae</taxon>
        <taxon>Polarella</taxon>
    </lineage>
</organism>
<evidence type="ECO:0000256" key="7">
    <source>
        <dbReference type="ARBA" id="ARBA00023157"/>
    </source>
</evidence>